<dbReference type="Proteomes" id="UP000321891">
    <property type="component" value="Unassembled WGS sequence"/>
</dbReference>
<name>A0A0D6N6Z5_9PROT</name>
<accession>A0A0D6N6Z5</accession>
<dbReference type="Proteomes" id="UP000032671">
    <property type="component" value="Unassembled WGS sequence"/>
</dbReference>
<dbReference type="Gene3D" id="3.40.50.1820">
    <property type="entry name" value="alpha/beta hydrolase"/>
    <property type="match status" value="1"/>
</dbReference>
<reference evidence="3 5" key="2">
    <citation type="submission" date="2019-07" db="EMBL/GenBank/DDBJ databases">
        <title>Whole genome shotgun sequence of Acetobacter cibinongensis NBRC 16605.</title>
        <authorList>
            <person name="Hosoyama A."/>
            <person name="Uohara A."/>
            <person name="Ohji S."/>
            <person name="Ichikawa N."/>
        </authorList>
    </citation>
    <scope>NUCLEOTIDE SEQUENCE [LARGE SCALE GENOMIC DNA]</scope>
    <source>
        <strain evidence="3 5">NBRC 16605</strain>
    </source>
</reference>
<dbReference type="EMBL" id="BJVU01000011">
    <property type="protein sequence ID" value="GEL59660.1"/>
    <property type="molecule type" value="Genomic_DNA"/>
</dbReference>
<dbReference type="InterPro" id="IPR029058">
    <property type="entry name" value="AB_hydrolase_fold"/>
</dbReference>
<reference evidence="2 4" key="1">
    <citation type="submission" date="2012-11" db="EMBL/GenBank/DDBJ databases">
        <title>Whole genome sequence of Acetobacter cibinongensis 4H-1.</title>
        <authorList>
            <person name="Azuma Y."/>
            <person name="Higashiura N."/>
            <person name="Hirakawa H."/>
            <person name="Matsushita K."/>
        </authorList>
    </citation>
    <scope>NUCLEOTIDE SEQUENCE [LARGE SCALE GENOMIC DNA]</scope>
    <source>
        <strain evidence="2 4">4H-1</strain>
    </source>
</reference>
<evidence type="ECO:0000313" key="5">
    <source>
        <dbReference type="Proteomes" id="UP000321891"/>
    </source>
</evidence>
<dbReference type="Pfam" id="PF12697">
    <property type="entry name" value="Abhydrolase_6"/>
    <property type="match status" value="1"/>
</dbReference>
<evidence type="ECO:0000259" key="1">
    <source>
        <dbReference type="Pfam" id="PF12697"/>
    </source>
</evidence>
<evidence type="ECO:0000313" key="3">
    <source>
        <dbReference type="EMBL" id="GEL59660.1"/>
    </source>
</evidence>
<sequence length="71" mass="7842">MISPDYRLIAIDTRGHGRLVIGTYPLRYRQLQEDVTAVFTTLGPQNFGIIGHSDGGVVALRLMLSNRSSLL</sequence>
<organism evidence="2 4">
    <name type="scientific">Acetobacter cibinongensis</name>
    <dbReference type="NCBI Taxonomy" id="146475"/>
    <lineage>
        <taxon>Bacteria</taxon>
        <taxon>Pseudomonadati</taxon>
        <taxon>Pseudomonadota</taxon>
        <taxon>Alphaproteobacteria</taxon>
        <taxon>Acetobacterales</taxon>
        <taxon>Acetobacteraceae</taxon>
        <taxon>Acetobacter</taxon>
    </lineage>
</organism>
<comment type="caution">
    <text evidence="2">The sequence shown here is derived from an EMBL/GenBank/DDBJ whole genome shotgun (WGS) entry which is preliminary data.</text>
</comment>
<evidence type="ECO:0000313" key="4">
    <source>
        <dbReference type="Proteomes" id="UP000032671"/>
    </source>
</evidence>
<dbReference type="RefSeq" id="WP_306302106.1">
    <property type="nucleotide sequence ID" value="NZ_BAMV01000025.1"/>
</dbReference>
<protein>
    <recommendedName>
        <fullName evidence="1">AB hydrolase-1 domain-containing protein</fullName>
    </recommendedName>
</protein>
<feature type="domain" description="AB hydrolase-1" evidence="1">
    <location>
        <begin position="5"/>
        <end position="63"/>
    </location>
</feature>
<evidence type="ECO:0000313" key="2">
    <source>
        <dbReference type="EMBL" id="GAN61470.1"/>
    </source>
</evidence>
<dbReference type="InterPro" id="IPR000073">
    <property type="entry name" value="AB_hydrolase_1"/>
</dbReference>
<keyword evidence="5" id="KW-1185">Reference proteome</keyword>
<proteinExistence type="predicted"/>
<accession>A0A6N3SQL7</accession>
<dbReference type="SUPFAM" id="SSF53474">
    <property type="entry name" value="alpha/beta-Hydrolases"/>
    <property type="match status" value="1"/>
</dbReference>
<gene>
    <name evidence="2" type="ORF">Abci_025_015</name>
    <name evidence="3" type="ORF">ACI01nite_22620</name>
</gene>
<dbReference type="STRING" id="1231339.Abci_025_015"/>
<dbReference type="AlphaFoldDB" id="A0A0D6N6Z5"/>
<dbReference type="EMBL" id="BAMV01000025">
    <property type="protein sequence ID" value="GAN61470.1"/>
    <property type="molecule type" value="Genomic_DNA"/>
</dbReference>